<dbReference type="PANTHER" id="PTHR45813:SF4">
    <property type="entry name" value="ADHESION G PROTEIN-COUPLED RECEPTOR F5"/>
    <property type="match status" value="1"/>
</dbReference>
<dbReference type="GO" id="GO:0007189">
    <property type="term" value="P:adenylate cyclase-activating G protein-coupled receptor signaling pathway"/>
    <property type="evidence" value="ECO:0007669"/>
    <property type="project" value="TreeGrafter"/>
</dbReference>
<dbReference type="OrthoDB" id="10045365at2759"/>
<dbReference type="GO" id="GO:0004930">
    <property type="term" value="F:G protein-coupled receptor activity"/>
    <property type="evidence" value="ECO:0007669"/>
    <property type="project" value="TreeGrafter"/>
</dbReference>
<evidence type="ECO:0000313" key="3">
    <source>
        <dbReference type="Proteomes" id="UP000515161"/>
    </source>
</evidence>
<feature type="domain" description="ADGRF3/5-like N-terminal" evidence="2">
    <location>
        <begin position="241"/>
        <end position="296"/>
    </location>
</feature>
<keyword evidence="3" id="KW-1185">Reference proteome</keyword>
<gene>
    <name evidence="4" type="primary">LOC117532389</name>
</gene>
<dbReference type="InterPro" id="IPR057400">
    <property type="entry name" value="ADGRF3/5_N"/>
</dbReference>
<accession>A0A6P8SMZ8</accession>
<dbReference type="RefSeq" id="XP_034051591.1">
    <property type="nucleotide sequence ID" value="XM_034195700.1"/>
</dbReference>
<feature type="region of interest" description="Disordered" evidence="1">
    <location>
        <begin position="37"/>
        <end position="190"/>
    </location>
</feature>
<dbReference type="GeneID" id="117532389"/>
<dbReference type="Pfam" id="PF25387">
    <property type="entry name" value="ADGRF3_N"/>
    <property type="match status" value="1"/>
</dbReference>
<dbReference type="KEGG" id="gacu:117532389"/>
<evidence type="ECO:0000256" key="1">
    <source>
        <dbReference type="SAM" id="MobiDB-lite"/>
    </source>
</evidence>
<dbReference type="InterPro" id="IPR051587">
    <property type="entry name" value="Adhesion_GPCR"/>
</dbReference>
<feature type="compositionally biased region" description="Low complexity" evidence="1">
    <location>
        <begin position="133"/>
        <end position="190"/>
    </location>
</feature>
<proteinExistence type="predicted"/>
<reference evidence="4" key="1">
    <citation type="submission" date="2025-08" db="UniProtKB">
        <authorList>
            <consortium name="RefSeq"/>
        </authorList>
    </citation>
    <scope>IDENTIFICATION</scope>
</reference>
<dbReference type="PANTHER" id="PTHR45813">
    <property type="entry name" value="IG-LIKE DOMAIN-CONTAINING PROTEIN"/>
    <property type="match status" value="1"/>
</dbReference>
<organism evidence="3 4">
    <name type="scientific">Gymnodraco acuticeps</name>
    <name type="common">Antarctic dragonfish</name>
    <dbReference type="NCBI Taxonomy" id="8218"/>
    <lineage>
        <taxon>Eukaryota</taxon>
        <taxon>Metazoa</taxon>
        <taxon>Chordata</taxon>
        <taxon>Craniata</taxon>
        <taxon>Vertebrata</taxon>
        <taxon>Euteleostomi</taxon>
        <taxon>Actinopterygii</taxon>
        <taxon>Neopterygii</taxon>
        <taxon>Teleostei</taxon>
        <taxon>Neoteleostei</taxon>
        <taxon>Acanthomorphata</taxon>
        <taxon>Eupercaria</taxon>
        <taxon>Perciformes</taxon>
        <taxon>Notothenioidei</taxon>
        <taxon>Bathydraconidae</taxon>
        <taxon>Gymnodraco</taxon>
    </lineage>
</organism>
<dbReference type="InParanoid" id="A0A6P8SMZ8"/>
<evidence type="ECO:0000259" key="2">
    <source>
        <dbReference type="Pfam" id="PF25387"/>
    </source>
</evidence>
<dbReference type="AlphaFoldDB" id="A0A6P8SMZ8"/>
<sequence>MASTDELQHSSLYCYNNSTTNKSSYNNSTTINSSYNNSTTTTSSYNNSNTTNSSYNNSTTNNSITNNSSYTLPSTTPSPTTLPSTTTPSPTTPSPTTLPSITPSPTTPSPTTLPSTTPLPTTLLRTTPPPTTLPSTTPSPTTLLRTTPSPTTLPTTTPSPTTLLTTTPSPTTPSPTTTSPTILTTTTTTSPTTPPILFEYIIVVELNTTDLTLINQLSTILRSIRYPFILNNTQILDVNISTVCSPSSTGYQCRCEDQYLWSCDQCLQYTSCDNITGDTCGCINAIPPDGQYCQPSGQNNIPACIAITTPPPTTPFITTPTPTNDSHIYMPLKINDPNPQHRPSDCLQDIRAWMALNFLKFNEKKTEVIIFGPSGCPNAPPVLDSLVPYVKLIVTNLDVRIYRDFKLDKQINSVVKSSFFQLRLSAKLVQNAAARLHQV</sequence>
<feature type="compositionally biased region" description="Low complexity" evidence="1">
    <location>
        <begin position="37"/>
        <end position="126"/>
    </location>
</feature>
<protein>
    <submittedName>
        <fullName evidence="4">Mucin-2-like</fullName>
    </submittedName>
</protein>
<evidence type="ECO:0000313" key="4">
    <source>
        <dbReference type="RefSeq" id="XP_034051591.1"/>
    </source>
</evidence>
<dbReference type="Proteomes" id="UP000515161">
    <property type="component" value="Unplaced"/>
</dbReference>
<name>A0A6P8SMZ8_GYMAC</name>